<feature type="region of interest" description="Disordered" evidence="1">
    <location>
        <begin position="672"/>
        <end position="692"/>
    </location>
</feature>
<feature type="region of interest" description="Disordered" evidence="1">
    <location>
        <begin position="1"/>
        <end position="36"/>
    </location>
</feature>
<feature type="domain" description="VPS9" evidence="2">
    <location>
        <begin position="503"/>
        <end position="647"/>
    </location>
</feature>
<dbReference type="InterPro" id="IPR003123">
    <property type="entry name" value="VPS9"/>
</dbReference>
<evidence type="ECO:0000313" key="3">
    <source>
        <dbReference type="EMBL" id="KAG6974091.1"/>
    </source>
</evidence>
<gene>
    <name evidence="3" type="ORF">JG688_00003236</name>
</gene>
<feature type="compositionally biased region" description="Low complexity" evidence="1">
    <location>
        <begin position="175"/>
        <end position="192"/>
    </location>
</feature>
<evidence type="ECO:0000259" key="2">
    <source>
        <dbReference type="PROSITE" id="PS51205"/>
    </source>
</evidence>
<feature type="region of interest" description="Disordered" evidence="1">
    <location>
        <begin position="107"/>
        <end position="214"/>
    </location>
</feature>
<dbReference type="PANTHER" id="PTHR28069">
    <property type="entry name" value="GH20023P"/>
    <property type="match status" value="1"/>
</dbReference>
<dbReference type="Pfam" id="PF02204">
    <property type="entry name" value="VPS9"/>
    <property type="match status" value="1"/>
</dbReference>
<comment type="caution">
    <text evidence="3">The sequence shown here is derived from an EMBL/GenBank/DDBJ whole genome shotgun (WGS) entry which is preliminary data.</text>
</comment>
<dbReference type="PROSITE" id="PS51205">
    <property type="entry name" value="VPS9"/>
    <property type="match status" value="1"/>
</dbReference>
<evidence type="ECO:0000313" key="4">
    <source>
        <dbReference type="Proteomes" id="UP000709295"/>
    </source>
</evidence>
<feature type="compositionally biased region" description="Basic and acidic residues" evidence="1">
    <location>
        <begin position="149"/>
        <end position="161"/>
    </location>
</feature>
<accession>A0A8J5MHK3</accession>
<sequence>MSGVAGGRDQRASSETEIECDELQPMGEEEEAGAGWRRLLKLPPQPSLAPVAPAFSLVDLAQKKEPDAADEHTPTTLAGHVMWKLAVRMSSHHENRLLQHISRSILSRGAHKHGDRKPSFLLEMDPDSVNSSTQAKPRKTVRSSIPGLRRIEDGANRRQMDPDAASYPETAGRPASAAAAAGAASSSSGTGSNILPPMPPLVFSPTKGKSQKRARNMTLEQYSKWKHPGLRPGLSVRVVRCETVSSMPAVTEYVLHVVDLHTRVFWITKKRFSDFYYLRRKIRGMIRRAPEADDEERDYLRFLLDLPFPRRRFRPASAAAITRGLGEIEVFLRNLAALEPTSRLQRSLLMELQLEMCSAEFVSSLEKIDTTGEPIEPKWLTYDLFRRLNCEGAVEGSTCYQFLHAFRNRVATVETAVCSECNTFEGVALAAAAVKDLRNTVTSIEKYISENLDPQYADTLSLLDQSVDVSSVLDDCVFHAVEDTILVPLEKQVNFLVGWTVDKEAEKRLARNIERLKCRSQTDSGIPEHLQSDEDWGLSCHHLSMIDERTLPMDKIQELLRAAMEIFKSCGEKNLEWRENSALTADDYLPIHIYVVVRSGLKRPLATKELLGAMIHPSLMLGEVGYFLTMFEVALKYIADMGFDTTTSVSMERSEVCTTQETLSVSYIQNKMPRSGSPLDDDDLARHDSENVSPQSAMLKQLVLLRPSLLGAVRCISARQVRVPGAQSLVGAVARLPCLQCGSQTALSLSRSADIGDVLAERVDCGRTQLPLACSKECAHTLQETKSEVLALYDSMIEDVEYSATPDASKLFAEVLQPSRRENSKWENDRHLTSWTDYLKLYHPDERWLEDVRALRLLSSAYSYVMTLSRFLPELMDQYQTDNAKKFELHVVGARAEAMMPRYLWDEVSFFHPGRQFGIKLIGDHVPVMSARKKTPTTRENENQFIQLDMINGLYHKVEAKKLGNPDAFVLYNPGIGHRHLRESWEPTLQAVLASRKPILMTSFSLEDQQRDIAALQDMATNNPVFKQHELQFRRRAKQNSFRSLKYQVDPSNVGTPIQTNNRVMVVQLGPITEEKS</sequence>
<keyword evidence="4" id="KW-1185">Reference proteome</keyword>
<organism evidence="3 4">
    <name type="scientific">Phytophthora aleatoria</name>
    <dbReference type="NCBI Taxonomy" id="2496075"/>
    <lineage>
        <taxon>Eukaryota</taxon>
        <taxon>Sar</taxon>
        <taxon>Stramenopiles</taxon>
        <taxon>Oomycota</taxon>
        <taxon>Peronosporomycetes</taxon>
        <taxon>Peronosporales</taxon>
        <taxon>Peronosporaceae</taxon>
        <taxon>Phytophthora</taxon>
    </lineage>
</organism>
<dbReference type="Pfam" id="PF20179">
    <property type="entry name" value="MSS51_C"/>
    <property type="match status" value="1"/>
</dbReference>
<dbReference type="SMART" id="SM00167">
    <property type="entry name" value="VPS9"/>
    <property type="match status" value="1"/>
</dbReference>
<dbReference type="EMBL" id="JAENGY010000096">
    <property type="protein sequence ID" value="KAG6974091.1"/>
    <property type="molecule type" value="Genomic_DNA"/>
</dbReference>
<dbReference type="Proteomes" id="UP000709295">
    <property type="component" value="Unassembled WGS sequence"/>
</dbReference>
<reference evidence="3" key="1">
    <citation type="submission" date="2021-01" db="EMBL/GenBank/DDBJ databases">
        <title>Phytophthora aleatoria, a newly-described species from Pinus radiata is distinct from Phytophthora cactorum isolates based on comparative genomics.</title>
        <authorList>
            <person name="Mcdougal R."/>
            <person name="Panda P."/>
            <person name="Williams N."/>
            <person name="Studholme D.J."/>
        </authorList>
    </citation>
    <scope>NUCLEOTIDE SEQUENCE</scope>
    <source>
        <strain evidence="3">NZFS 4037</strain>
    </source>
</reference>
<evidence type="ECO:0000256" key="1">
    <source>
        <dbReference type="SAM" id="MobiDB-lite"/>
    </source>
</evidence>
<name>A0A8J5MHK3_9STRA</name>
<dbReference type="InterPro" id="IPR046824">
    <property type="entry name" value="Mss51-like_C"/>
</dbReference>
<dbReference type="PANTHER" id="PTHR28069:SF1">
    <property type="entry name" value="PROTEIN MSS51, MITOCHONDRIAL"/>
    <property type="match status" value="1"/>
</dbReference>
<proteinExistence type="predicted"/>
<feature type="compositionally biased region" description="Acidic residues" evidence="1">
    <location>
        <begin position="16"/>
        <end position="32"/>
    </location>
</feature>
<dbReference type="AlphaFoldDB" id="A0A8J5MHK3"/>
<protein>
    <recommendedName>
        <fullName evidence="2">VPS9 domain-containing protein</fullName>
    </recommendedName>
</protein>